<protein>
    <submittedName>
        <fullName evidence="1">Uncharacterized protein</fullName>
    </submittedName>
</protein>
<organism evidence="1 2">
    <name type="scientific">Aplosporella prunicola CBS 121167</name>
    <dbReference type="NCBI Taxonomy" id="1176127"/>
    <lineage>
        <taxon>Eukaryota</taxon>
        <taxon>Fungi</taxon>
        <taxon>Dikarya</taxon>
        <taxon>Ascomycota</taxon>
        <taxon>Pezizomycotina</taxon>
        <taxon>Dothideomycetes</taxon>
        <taxon>Dothideomycetes incertae sedis</taxon>
        <taxon>Botryosphaeriales</taxon>
        <taxon>Aplosporellaceae</taxon>
        <taxon>Aplosporella</taxon>
    </lineage>
</organism>
<dbReference type="EMBL" id="ML995493">
    <property type="protein sequence ID" value="KAF2139447.1"/>
    <property type="molecule type" value="Genomic_DNA"/>
</dbReference>
<dbReference type="GeneID" id="54304632"/>
<name>A0A6A6B983_9PEZI</name>
<keyword evidence="2" id="KW-1185">Reference proteome</keyword>
<evidence type="ECO:0000313" key="1">
    <source>
        <dbReference type="EMBL" id="KAF2139447.1"/>
    </source>
</evidence>
<accession>A0A6A6B983</accession>
<gene>
    <name evidence="1" type="ORF">K452DRAFT_77533</name>
</gene>
<dbReference type="AlphaFoldDB" id="A0A6A6B983"/>
<dbReference type="Proteomes" id="UP000799438">
    <property type="component" value="Unassembled WGS sequence"/>
</dbReference>
<reference evidence="1" key="1">
    <citation type="journal article" date="2020" name="Stud. Mycol.">
        <title>101 Dothideomycetes genomes: a test case for predicting lifestyles and emergence of pathogens.</title>
        <authorList>
            <person name="Haridas S."/>
            <person name="Albert R."/>
            <person name="Binder M."/>
            <person name="Bloem J."/>
            <person name="Labutti K."/>
            <person name="Salamov A."/>
            <person name="Andreopoulos B."/>
            <person name="Baker S."/>
            <person name="Barry K."/>
            <person name="Bills G."/>
            <person name="Bluhm B."/>
            <person name="Cannon C."/>
            <person name="Castanera R."/>
            <person name="Culley D."/>
            <person name="Daum C."/>
            <person name="Ezra D."/>
            <person name="Gonzalez J."/>
            <person name="Henrissat B."/>
            <person name="Kuo A."/>
            <person name="Liang C."/>
            <person name="Lipzen A."/>
            <person name="Lutzoni F."/>
            <person name="Magnuson J."/>
            <person name="Mondo S."/>
            <person name="Nolan M."/>
            <person name="Ohm R."/>
            <person name="Pangilinan J."/>
            <person name="Park H.-J."/>
            <person name="Ramirez L."/>
            <person name="Alfaro M."/>
            <person name="Sun H."/>
            <person name="Tritt A."/>
            <person name="Yoshinaga Y."/>
            <person name="Zwiers L.-H."/>
            <person name="Turgeon B."/>
            <person name="Goodwin S."/>
            <person name="Spatafora J."/>
            <person name="Crous P."/>
            <person name="Grigoriev I."/>
        </authorList>
    </citation>
    <scope>NUCLEOTIDE SEQUENCE</scope>
    <source>
        <strain evidence="1">CBS 121167</strain>
    </source>
</reference>
<sequence>MRNHNTPGVALCCGAPLQASNPDHPRLARVGPGNSQSLCQGVCSRARLDSDSTRLDSDPAAGGVVVMLERRVSHRSRVALPLPISGAGKRARARSGRSQPLPRPWNGCLLACVLAYVGAGRLFLQYELFLVFLLLRALSGG</sequence>
<proteinExistence type="predicted"/>
<dbReference type="RefSeq" id="XP_033395160.1">
    <property type="nucleotide sequence ID" value="XM_033547125.1"/>
</dbReference>
<evidence type="ECO:0000313" key="2">
    <source>
        <dbReference type="Proteomes" id="UP000799438"/>
    </source>
</evidence>